<reference evidence="1 2" key="1">
    <citation type="submission" date="2022-06" db="EMBL/GenBank/DDBJ databases">
        <title>Paraconexibacter antarcticus.</title>
        <authorList>
            <person name="Kim C.S."/>
        </authorList>
    </citation>
    <scope>NUCLEOTIDE SEQUENCE [LARGE SCALE GENOMIC DNA]</scope>
    <source>
        <strain evidence="1 2">02-257</strain>
    </source>
</reference>
<dbReference type="EMBL" id="CP098502">
    <property type="protein sequence ID" value="UTI64114.1"/>
    <property type="molecule type" value="Genomic_DNA"/>
</dbReference>
<sequence>MPEWTRALFGGKKAQQADRDARAAIQRRLDEDPGAWAYLACKQDAHTCATCLHAAGTLRHVKLTDPRLLIMLRGHPDCSSPEGCRCEVTIVGSDE</sequence>
<organism evidence="1 2">
    <name type="scientific">Paraconexibacter antarcticus</name>
    <dbReference type="NCBI Taxonomy" id="2949664"/>
    <lineage>
        <taxon>Bacteria</taxon>
        <taxon>Bacillati</taxon>
        <taxon>Actinomycetota</taxon>
        <taxon>Thermoleophilia</taxon>
        <taxon>Solirubrobacterales</taxon>
        <taxon>Paraconexibacteraceae</taxon>
        <taxon>Paraconexibacter</taxon>
    </lineage>
</organism>
<evidence type="ECO:0000313" key="2">
    <source>
        <dbReference type="Proteomes" id="UP001056035"/>
    </source>
</evidence>
<name>A0ABY5DR81_9ACTN</name>
<protein>
    <submittedName>
        <fullName evidence="1">Uncharacterized protein</fullName>
    </submittedName>
</protein>
<keyword evidence="2" id="KW-1185">Reference proteome</keyword>
<accession>A0ABY5DR81</accession>
<proteinExistence type="predicted"/>
<evidence type="ECO:0000313" key="1">
    <source>
        <dbReference type="EMBL" id="UTI64114.1"/>
    </source>
</evidence>
<dbReference type="RefSeq" id="WP_254570827.1">
    <property type="nucleotide sequence ID" value="NZ_CP098502.1"/>
</dbReference>
<gene>
    <name evidence="1" type="ORF">NBH00_22595</name>
</gene>
<dbReference type="Proteomes" id="UP001056035">
    <property type="component" value="Chromosome"/>
</dbReference>